<reference evidence="3" key="1">
    <citation type="journal article" date="2019" name="Int. J. Syst. Evol. Microbiol.">
        <title>The Global Catalogue of Microorganisms (GCM) 10K type strain sequencing project: providing services to taxonomists for standard genome sequencing and annotation.</title>
        <authorList>
            <consortium name="The Broad Institute Genomics Platform"/>
            <consortium name="The Broad Institute Genome Sequencing Center for Infectious Disease"/>
            <person name="Wu L."/>
            <person name="Ma J."/>
        </authorList>
    </citation>
    <scope>NUCLEOTIDE SEQUENCE [LARGE SCALE GENOMIC DNA]</scope>
    <source>
        <strain evidence="3">JCM 3272</strain>
    </source>
</reference>
<keyword evidence="3" id="KW-1185">Reference proteome</keyword>
<dbReference type="EMBL" id="BAAARV010000019">
    <property type="protein sequence ID" value="GAA2338950.1"/>
    <property type="molecule type" value="Genomic_DNA"/>
</dbReference>
<dbReference type="RefSeq" id="WP_344612087.1">
    <property type="nucleotide sequence ID" value="NZ_BAAARV010000019.1"/>
</dbReference>
<accession>A0ABP5SUE2</accession>
<proteinExistence type="predicted"/>
<feature type="region of interest" description="Disordered" evidence="1">
    <location>
        <begin position="224"/>
        <end position="270"/>
    </location>
</feature>
<name>A0ABP5SUE2_9ACTN</name>
<feature type="compositionally biased region" description="Low complexity" evidence="1">
    <location>
        <begin position="253"/>
        <end position="270"/>
    </location>
</feature>
<evidence type="ECO:0000313" key="3">
    <source>
        <dbReference type="Proteomes" id="UP001501444"/>
    </source>
</evidence>
<organism evidence="2 3">
    <name type="scientific">Dactylosporangium salmoneum</name>
    <dbReference type="NCBI Taxonomy" id="53361"/>
    <lineage>
        <taxon>Bacteria</taxon>
        <taxon>Bacillati</taxon>
        <taxon>Actinomycetota</taxon>
        <taxon>Actinomycetes</taxon>
        <taxon>Micromonosporales</taxon>
        <taxon>Micromonosporaceae</taxon>
        <taxon>Dactylosporangium</taxon>
    </lineage>
</organism>
<evidence type="ECO:0000313" key="2">
    <source>
        <dbReference type="EMBL" id="GAA2338950.1"/>
    </source>
</evidence>
<gene>
    <name evidence="2" type="ORF">GCM10010170_020790</name>
</gene>
<dbReference type="Proteomes" id="UP001501444">
    <property type="component" value="Unassembled WGS sequence"/>
</dbReference>
<comment type="caution">
    <text evidence="2">The sequence shown here is derived from an EMBL/GenBank/DDBJ whole genome shotgun (WGS) entry which is preliminary data.</text>
</comment>
<evidence type="ECO:0000256" key="1">
    <source>
        <dbReference type="SAM" id="MobiDB-lite"/>
    </source>
</evidence>
<sequence length="270" mass="27264">MTVPAVPAMVAAISVTMQCAIPIGDPPPAGGQVPDERDLAWAVADAIGDGRVAAALRAVLPGASAAVSVRVTAGHVTLALASDLVGVRQSPAGADCVVPSTVLVLPISRTDPSYAWLMAAHQPRRPGWCCATCGTPWPCAIQQADLTAAVYAGNGRGVGLTLTANVACAWLDQPDACPGCVTGQFFGWVDDDLYALIIAEPDAPAAATCDSSTAHDGVTGLAPDAEAQARPSRRPVRLAAHLPDCPAAPPEPGRTATTRGTVARPGGDSA</sequence>
<protein>
    <submittedName>
        <fullName evidence="2">Uncharacterized protein</fullName>
    </submittedName>
</protein>